<protein>
    <submittedName>
        <fullName evidence="1">Uncharacterized protein</fullName>
    </submittedName>
</protein>
<accession>A0A2K8NWU4</accession>
<dbReference type="KEGG" id="elj:ELUMI_v1c04870"/>
<dbReference type="EMBL" id="CP024963">
    <property type="protein sequence ID" value="ATZ17211.1"/>
    <property type="molecule type" value="Genomic_DNA"/>
</dbReference>
<gene>
    <name evidence="1" type="ORF">ELUMI_v1c04870</name>
</gene>
<organism evidence="1 2">
    <name type="scientific">Williamsoniiplasma luminosum</name>
    <dbReference type="NCBI Taxonomy" id="214888"/>
    <lineage>
        <taxon>Bacteria</taxon>
        <taxon>Bacillati</taxon>
        <taxon>Mycoplasmatota</taxon>
        <taxon>Mollicutes</taxon>
        <taxon>Entomoplasmatales</taxon>
        <taxon>Williamsoniiplasma</taxon>
    </lineage>
</organism>
<proteinExistence type="predicted"/>
<evidence type="ECO:0000313" key="2">
    <source>
        <dbReference type="Proteomes" id="UP000232063"/>
    </source>
</evidence>
<evidence type="ECO:0000313" key="1">
    <source>
        <dbReference type="EMBL" id="ATZ17211.1"/>
    </source>
</evidence>
<dbReference type="Proteomes" id="UP000232063">
    <property type="component" value="Chromosome"/>
</dbReference>
<dbReference type="AlphaFoldDB" id="A0A2K8NWU4"/>
<reference evidence="1 2" key="1">
    <citation type="submission" date="2017-11" db="EMBL/GenBank/DDBJ databases">
        <title>Genome sequence of Entomoplasma luminosum PIMN-1 (ATCC 49195).</title>
        <authorList>
            <person name="Lo W.-S."/>
            <person name="Gasparich G.E."/>
            <person name="Kuo C.-H."/>
        </authorList>
    </citation>
    <scope>NUCLEOTIDE SEQUENCE [LARGE SCALE GENOMIC DNA]</scope>
    <source>
        <strain evidence="1 2">PIMN-1</strain>
    </source>
</reference>
<keyword evidence="2" id="KW-1185">Reference proteome</keyword>
<name>A0A2K8NWU4_9MOLU</name>
<sequence>MCDNGIENNPYYENCENDPNFEDCYSCSFNKRNNLRMNMCLVKTTKNKIGRYFIESDNNGDIYIKFCVDCMLQGFASGKEATIKGTKLTKRYDYSDYWKIFEKT</sequence>